<keyword evidence="1" id="KW-0472">Membrane</keyword>
<sequence length="36" mass="4067">MGKKELLWLLGLLVMFILVGSTVGFGFVGDFLYRVF</sequence>
<dbReference type="STRING" id="485913.Krac_7812"/>
<reference evidence="2 3" key="1">
    <citation type="journal article" date="2011" name="Stand. Genomic Sci.">
        <title>Non-contiguous finished genome sequence and contextual data of the filamentous soil bacterium Ktedonobacter racemifer type strain (SOSP1-21).</title>
        <authorList>
            <person name="Chang Y.J."/>
            <person name="Land M."/>
            <person name="Hauser L."/>
            <person name="Chertkov O."/>
            <person name="Del Rio T.G."/>
            <person name="Nolan M."/>
            <person name="Copeland A."/>
            <person name="Tice H."/>
            <person name="Cheng J.F."/>
            <person name="Lucas S."/>
            <person name="Han C."/>
            <person name="Goodwin L."/>
            <person name="Pitluck S."/>
            <person name="Ivanova N."/>
            <person name="Ovchinikova G."/>
            <person name="Pati A."/>
            <person name="Chen A."/>
            <person name="Palaniappan K."/>
            <person name="Mavromatis K."/>
            <person name="Liolios K."/>
            <person name="Brettin T."/>
            <person name="Fiebig A."/>
            <person name="Rohde M."/>
            <person name="Abt B."/>
            <person name="Goker M."/>
            <person name="Detter J.C."/>
            <person name="Woyke T."/>
            <person name="Bristow J."/>
            <person name="Eisen J.A."/>
            <person name="Markowitz V."/>
            <person name="Hugenholtz P."/>
            <person name="Kyrpides N.C."/>
            <person name="Klenk H.P."/>
            <person name="Lapidus A."/>
        </authorList>
    </citation>
    <scope>NUCLEOTIDE SEQUENCE [LARGE SCALE GENOMIC DNA]</scope>
    <source>
        <strain evidence="3">DSM 44963</strain>
    </source>
</reference>
<protein>
    <submittedName>
        <fullName evidence="2">Uncharacterized protein</fullName>
    </submittedName>
</protein>
<proteinExistence type="predicted"/>
<dbReference type="Proteomes" id="UP000004508">
    <property type="component" value="Unassembled WGS sequence"/>
</dbReference>
<feature type="transmembrane region" description="Helical" evidence="1">
    <location>
        <begin position="6"/>
        <end position="33"/>
    </location>
</feature>
<evidence type="ECO:0000313" key="3">
    <source>
        <dbReference type="Proteomes" id="UP000004508"/>
    </source>
</evidence>
<dbReference type="AlphaFoldDB" id="D6TL62"/>
<evidence type="ECO:0000256" key="1">
    <source>
        <dbReference type="SAM" id="Phobius"/>
    </source>
</evidence>
<gene>
    <name evidence="2" type="ORF">Krac_7812</name>
</gene>
<keyword evidence="1" id="KW-1133">Transmembrane helix</keyword>
<name>D6TL62_KTERA</name>
<evidence type="ECO:0000313" key="2">
    <source>
        <dbReference type="EMBL" id="EFH86512.1"/>
    </source>
</evidence>
<keyword evidence="3" id="KW-1185">Reference proteome</keyword>
<dbReference type="InParanoid" id="D6TL62"/>
<organism evidence="2 3">
    <name type="scientific">Ktedonobacter racemifer DSM 44963</name>
    <dbReference type="NCBI Taxonomy" id="485913"/>
    <lineage>
        <taxon>Bacteria</taxon>
        <taxon>Bacillati</taxon>
        <taxon>Chloroflexota</taxon>
        <taxon>Ktedonobacteria</taxon>
        <taxon>Ktedonobacterales</taxon>
        <taxon>Ktedonobacteraceae</taxon>
        <taxon>Ktedonobacter</taxon>
    </lineage>
</organism>
<dbReference type="EMBL" id="ADVG01000002">
    <property type="protein sequence ID" value="EFH86512.1"/>
    <property type="molecule type" value="Genomic_DNA"/>
</dbReference>
<accession>D6TL62</accession>
<comment type="caution">
    <text evidence="2">The sequence shown here is derived from an EMBL/GenBank/DDBJ whole genome shotgun (WGS) entry which is preliminary data.</text>
</comment>
<keyword evidence="1" id="KW-0812">Transmembrane</keyword>